<dbReference type="PANTHER" id="PTHR45979:SF31">
    <property type="entry name" value="POLYMERASE NUCLEOTIDYL TRANSFERASE DOMAIN-CONTAINING PROTEIN"/>
    <property type="match status" value="1"/>
</dbReference>
<dbReference type="Pfam" id="PF26180">
    <property type="entry name" value="PAP-OAS1"/>
    <property type="match status" value="1"/>
</dbReference>
<dbReference type="CDD" id="cd05402">
    <property type="entry name" value="NT_PAP_TUTase"/>
    <property type="match status" value="1"/>
</dbReference>
<dbReference type="Gene3D" id="3.30.460.10">
    <property type="entry name" value="Beta Polymerase, domain 2"/>
    <property type="match status" value="1"/>
</dbReference>
<feature type="region of interest" description="Disordered" evidence="1">
    <location>
        <begin position="657"/>
        <end position="712"/>
    </location>
</feature>
<dbReference type="InterPro" id="IPR043519">
    <property type="entry name" value="NT_sf"/>
</dbReference>
<evidence type="ECO:0000259" key="2">
    <source>
        <dbReference type="Pfam" id="PF26180"/>
    </source>
</evidence>
<dbReference type="InterPro" id="IPR058920">
    <property type="entry name" value="PAP-OAS1-bd-rel"/>
</dbReference>
<comment type="caution">
    <text evidence="3">The sequence shown here is derived from an EMBL/GenBank/DDBJ whole genome shotgun (WGS) entry which is preliminary data.</text>
</comment>
<dbReference type="Gene3D" id="1.10.1410.10">
    <property type="match status" value="1"/>
</dbReference>
<evidence type="ECO:0000313" key="4">
    <source>
        <dbReference type="Proteomes" id="UP001281410"/>
    </source>
</evidence>
<evidence type="ECO:0000313" key="3">
    <source>
        <dbReference type="EMBL" id="KAK3218942.1"/>
    </source>
</evidence>
<accession>A0AAE0AJ05</accession>
<dbReference type="AlphaFoldDB" id="A0AAE0AJ05"/>
<dbReference type="SUPFAM" id="SSF81301">
    <property type="entry name" value="Nucleotidyltransferase"/>
    <property type="match status" value="1"/>
</dbReference>
<dbReference type="SUPFAM" id="SSF81631">
    <property type="entry name" value="PAP/OAS1 substrate-binding domain"/>
    <property type="match status" value="1"/>
</dbReference>
<keyword evidence="4" id="KW-1185">Reference proteome</keyword>
<organism evidence="3 4">
    <name type="scientific">Dipteronia sinensis</name>
    <dbReference type="NCBI Taxonomy" id="43782"/>
    <lineage>
        <taxon>Eukaryota</taxon>
        <taxon>Viridiplantae</taxon>
        <taxon>Streptophyta</taxon>
        <taxon>Embryophyta</taxon>
        <taxon>Tracheophyta</taxon>
        <taxon>Spermatophyta</taxon>
        <taxon>Magnoliopsida</taxon>
        <taxon>eudicotyledons</taxon>
        <taxon>Gunneridae</taxon>
        <taxon>Pentapetalae</taxon>
        <taxon>rosids</taxon>
        <taxon>malvids</taxon>
        <taxon>Sapindales</taxon>
        <taxon>Sapindaceae</taxon>
        <taxon>Hippocastanoideae</taxon>
        <taxon>Acereae</taxon>
        <taxon>Dipteronia</taxon>
    </lineage>
</organism>
<name>A0AAE0AJ05_9ROSI</name>
<dbReference type="PANTHER" id="PTHR45979">
    <property type="entry name" value="PAP/OAS1 SUBSTRATE-BINDING DOMAIN SUPERFAMILY"/>
    <property type="match status" value="1"/>
</dbReference>
<protein>
    <recommendedName>
        <fullName evidence="2">PAP/OAS1 substrate-binding-related domain-containing protein</fullName>
    </recommendedName>
</protein>
<dbReference type="InterPro" id="IPR058921">
    <property type="entry name" value="PAP/OAS1-rel"/>
</dbReference>
<dbReference type="Proteomes" id="UP001281410">
    <property type="component" value="Unassembled WGS sequence"/>
</dbReference>
<proteinExistence type="predicted"/>
<reference evidence="3" key="1">
    <citation type="journal article" date="2023" name="Plant J.">
        <title>Genome sequences and population genomics provide insights into the demographic history, inbreeding, and mutation load of two 'living fossil' tree species of Dipteronia.</title>
        <authorList>
            <person name="Feng Y."/>
            <person name="Comes H.P."/>
            <person name="Chen J."/>
            <person name="Zhu S."/>
            <person name="Lu R."/>
            <person name="Zhang X."/>
            <person name="Li P."/>
            <person name="Qiu J."/>
            <person name="Olsen K.M."/>
            <person name="Qiu Y."/>
        </authorList>
    </citation>
    <scope>NUCLEOTIDE SEQUENCE</scope>
    <source>
        <strain evidence="3">NBL</strain>
    </source>
</reference>
<dbReference type="EMBL" id="JANJYJ010000004">
    <property type="protein sequence ID" value="KAK3218942.1"/>
    <property type="molecule type" value="Genomic_DNA"/>
</dbReference>
<sequence length="849" mass="94882">MVWISMADFRVCYGVVSRCEFSSSFESSFSSPADPDPSSISREIWDKAEERTHEILCRIRPTVAADGSRREIVEYVRGLITGSLDCKVFLYGSVPLKTYLPDGDIDLTAISTPNIENTLFSDVYAVLKGEENNKSSYFEVKDVHFIDAEVKLVKCLVQNIVIDISFNQLGGLCTLCFLEKVDGLIGKDHLFKRSIILVKAWCYYESRILGAHHGLISTYALETLVLHVFHLFHSSLNGPLAVLYRFLDYFSKFDWENYCVSLSGPVCKFSLPDVVAKVPENGRDNLLLSEEFLQDCVDKFSVPSKRIETNSRAFLEKHLNIIDALKENNNLGRSVNRGNFYRIRSAFKYGACKLGQILLLPRERLADELYNFFANTLERHETGAINAERSDTCHGDGMFLKATAGRHNDKMAGFRNDERSLQMVFSQAVPEINCTSDINSVLENHCFVDAKGILSSRNGNKLSSMLPPSSDFKTSFLIEESHLAPCRNGKIENGNPYRRMPANSVARDDGSFALRPESEEKSLVASNSIGGSYFNNENVAPNRLSLSIPALNMSENSSSTVRERNSASNLGNFAPLNSLLDLRGHYERYFNNLIFSKHYHFSAPALPSPVSNQLLSKNIWESTQQSPRLELRACPEMKASGGLGRQSYPVNSSVLSNASISSEEQQKTRGTGTYLPKVNYRSNRDRPSSQRGRFPASGATHGQLQRHAHKSSLVTMRTEMNVSGEGSHELSQEEYPVLGNGKSASSDFHQLFPSVWCSSNASDHRSHSPETHESRFHQLKLSEVLLPEESSFPSSDTCSWDSTSSLVAPTVQSPDVLAETNEERVAEQSFHLKNEVDFPPLSFGRMVKT</sequence>
<gene>
    <name evidence="3" type="ORF">Dsin_012912</name>
</gene>
<feature type="domain" description="PAP/OAS1 substrate-binding-related" evidence="2">
    <location>
        <begin position="185"/>
        <end position="377"/>
    </location>
</feature>
<evidence type="ECO:0000256" key="1">
    <source>
        <dbReference type="SAM" id="MobiDB-lite"/>
    </source>
</evidence>